<evidence type="ECO:0000259" key="9">
    <source>
        <dbReference type="Pfam" id="PF07715"/>
    </source>
</evidence>
<dbReference type="RefSeq" id="WP_211976749.1">
    <property type="nucleotide sequence ID" value="NZ_CBFHAM010000052.1"/>
</dbReference>
<evidence type="ECO:0000256" key="7">
    <source>
        <dbReference type="PROSITE-ProRule" id="PRU01360"/>
    </source>
</evidence>
<evidence type="ECO:0000256" key="3">
    <source>
        <dbReference type="ARBA" id="ARBA00022452"/>
    </source>
</evidence>
<evidence type="ECO:0000256" key="4">
    <source>
        <dbReference type="ARBA" id="ARBA00022692"/>
    </source>
</evidence>
<keyword evidence="4 7" id="KW-0812">Transmembrane</keyword>
<dbReference type="Gene3D" id="2.60.40.1120">
    <property type="entry name" value="Carboxypeptidase-like, regulatory domain"/>
    <property type="match status" value="1"/>
</dbReference>
<name>A0ABS5J8R0_9BACT</name>
<dbReference type="InterPro" id="IPR036942">
    <property type="entry name" value="Beta-barrel_TonB_sf"/>
</dbReference>
<feature type="signal peptide" evidence="8">
    <location>
        <begin position="1"/>
        <end position="33"/>
    </location>
</feature>
<dbReference type="InterPro" id="IPR008969">
    <property type="entry name" value="CarboxyPept-like_regulatory"/>
</dbReference>
<dbReference type="PROSITE" id="PS52016">
    <property type="entry name" value="TONB_DEPENDENT_REC_3"/>
    <property type="match status" value="1"/>
</dbReference>
<dbReference type="InterPro" id="IPR023997">
    <property type="entry name" value="TonB-dep_OMP_SusC/RagA_CS"/>
</dbReference>
<keyword evidence="5 7" id="KW-0472">Membrane</keyword>
<feature type="chain" id="PRO_5045443715" evidence="8">
    <location>
        <begin position="34"/>
        <end position="1040"/>
    </location>
</feature>
<sequence length="1040" mass="114213">MKKILLPGSYWRNMRLLSFAAVLGMQLPQPVKAAGDVPSVYQAADIHVKGQITDDQDKTPLIGVSIAIKGTNRGASTDTKGYYSLTVPAGSTLVISHMGYDPKEVKVTKDNTALDISISRSNKTLSEVVVVSYGTQKQREVTGAISTLSAKKLQDMPVAQFAQQLQGKIAGVQVYQTTGKPGGGMAFRIRGAGSLSAGTDPLIVIDGMPVTGSINNINPDEIESFSVLKDAAASALYGSRANNGVILITTRHAKLNETTVNLNAFYGIQQTPQHGRPDVMNAREFAQFQKEFYEDKIKYENWVNPTTGTAVVPTEYQHPEQYGEGTNWYNSLIRDNAPIQNYSLSLSSGREKSSSTVIFGYFNQQGVVKNTGFQRFNLRVNNDFTPNDRVKLGFNIAPSYQLEHNARINTDNTWQILQAAALSTPLVPFRNPDGSYPLNVTSFGMFNNPNWYTVLQQTQDDYKTTRIFGNAYAEILLLKGLKFRTQVNLDMGGETRKYFLPSTAVGALFTAPPGRAKGTYSAYNNYTWLSENTLTYNLELGHHHIDALAGYTASKFKQESSIVNGTDYPNDAIPWINQAATVTGTSNADQWSLLSAIGRLNYNYKGKYLLSGSIRSDGSSRFGSARKYGYFPAVSAGWIVSDEAFMKTIPTVSYLKLRSSYGATGNNNIGNFSQLAAIGTYNYVLKNQLANGKTISQLGNDQLGWEKSLQFDIGVDIGLFNDKVSLSYDYYHKTTDGMLFSLPIPVSSGYGSILANVGAAKFWGHEIGISTRNLSGAVTWTTSFNISFNKNLITKMVRPGFIGATSEYDDYWRNQEGHPMSAFFGYVFDGVYMNQHEFETQPKHATSQVGTVRMKDVNGDGKIDVNDRTFIGDPNPKAIFGLTNDLTYKKFDLSVSMAGSLGGDIIDGIYPYTENLDAVFNVRKEVANRWRSEENPGNGIIPSTRAGTTPLARAINSRYVVNGSFLTVKNITLGYSLPFKSGYIKSLRLYASVQQALVITGYKGMNPETSISGLTATQLGVDKTAYPVPRTFSFGINSRF</sequence>
<dbReference type="InterPro" id="IPR037066">
    <property type="entry name" value="Plug_dom_sf"/>
</dbReference>
<evidence type="ECO:0000313" key="11">
    <source>
        <dbReference type="Proteomes" id="UP000676386"/>
    </source>
</evidence>
<gene>
    <name evidence="10" type="ORF">KE626_29940</name>
</gene>
<dbReference type="Pfam" id="PF13715">
    <property type="entry name" value="CarbopepD_reg_2"/>
    <property type="match status" value="1"/>
</dbReference>
<reference evidence="10 11" key="1">
    <citation type="submission" date="2021-04" db="EMBL/GenBank/DDBJ databases">
        <title>Chitinophaga sp. nov., isolated from the rhizosphere soil.</title>
        <authorList>
            <person name="He S."/>
        </authorList>
    </citation>
    <scope>NUCLEOTIDE SEQUENCE [LARGE SCALE GENOMIC DNA]</scope>
    <source>
        <strain evidence="10 11">2R12</strain>
    </source>
</reference>
<comment type="subcellular location">
    <subcellularLocation>
        <location evidence="1 7">Cell outer membrane</location>
        <topology evidence="1 7">Multi-pass membrane protein</topology>
    </subcellularLocation>
</comment>
<dbReference type="InterPro" id="IPR039426">
    <property type="entry name" value="TonB-dep_rcpt-like"/>
</dbReference>
<evidence type="ECO:0000256" key="6">
    <source>
        <dbReference type="ARBA" id="ARBA00023237"/>
    </source>
</evidence>
<dbReference type="InterPro" id="IPR012910">
    <property type="entry name" value="Plug_dom"/>
</dbReference>
<keyword evidence="11" id="KW-1185">Reference proteome</keyword>
<organism evidence="10 11">
    <name type="scientific">Chitinophaga hostae</name>
    <dbReference type="NCBI Taxonomy" id="2831022"/>
    <lineage>
        <taxon>Bacteria</taxon>
        <taxon>Pseudomonadati</taxon>
        <taxon>Bacteroidota</taxon>
        <taxon>Chitinophagia</taxon>
        <taxon>Chitinophagales</taxon>
        <taxon>Chitinophagaceae</taxon>
        <taxon>Chitinophaga</taxon>
    </lineage>
</organism>
<dbReference type="SUPFAM" id="SSF56935">
    <property type="entry name" value="Porins"/>
    <property type="match status" value="1"/>
</dbReference>
<dbReference type="NCBIfam" id="TIGR04056">
    <property type="entry name" value="OMP_RagA_SusC"/>
    <property type="match status" value="1"/>
</dbReference>
<dbReference type="NCBIfam" id="TIGR04057">
    <property type="entry name" value="SusC_RagA_signa"/>
    <property type="match status" value="1"/>
</dbReference>
<evidence type="ECO:0000256" key="8">
    <source>
        <dbReference type="SAM" id="SignalP"/>
    </source>
</evidence>
<evidence type="ECO:0000256" key="5">
    <source>
        <dbReference type="ARBA" id="ARBA00023136"/>
    </source>
</evidence>
<protein>
    <submittedName>
        <fullName evidence="10">TonB-dependent receptor</fullName>
    </submittedName>
</protein>
<comment type="caution">
    <text evidence="10">The sequence shown here is derived from an EMBL/GenBank/DDBJ whole genome shotgun (WGS) entry which is preliminary data.</text>
</comment>
<proteinExistence type="inferred from homology"/>
<keyword evidence="3 7" id="KW-1134">Transmembrane beta strand</keyword>
<evidence type="ECO:0000256" key="2">
    <source>
        <dbReference type="ARBA" id="ARBA00022448"/>
    </source>
</evidence>
<keyword evidence="6 7" id="KW-0998">Cell outer membrane</keyword>
<dbReference type="Pfam" id="PF07715">
    <property type="entry name" value="Plug"/>
    <property type="match status" value="1"/>
</dbReference>
<evidence type="ECO:0000256" key="1">
    <source>
        <dbReference type="ARBA" id="ARBA00004571"/>
    </source>
</evidence>
<keyword evidence="10" id="KW-0675">Receptor</keyword>
<dbReference type="Gene3D" id="2.170.130.10">
    <property type="entry name" value="TonB-dependent receptor, plug domain"/>
    <property type="match status" value="1"/>
</dbReference>
<feature type="domain" description="TonB-dependent receptor plug" evidence="9">
    <location>
        <begin position="137"/>
        <end position="245"/>
    </location>
</feature>
<dbReference type="Proteomes" id="UP000676386">
    <property type="component" value="Unassembled WGS sequence"/>
</dbReference>
<accession>A0ABS5J8R0</accession>
<keyword evidence="8" id="KW-0732">Signal</keyword>
<comment type="similarity">
    <text evidence="7">Belongs to the TonB-dependent receptor family.</text>
</comment>
<keyword evidence="2 7" id="KW-0813">Transport</keyword>
<evidence type="ECO:0000313" key="10">
    <source>
        <dbReference type="EMBL" id="MBS0031589.1"/>
    </source>
</evidence>
<dbReference type="Gene3D" id="2.40.170.20">
    <property type="entry name" value="TonB-dependent receptor, beta-barrel domain"/>
    <property type="match status" value="1"/>
</dbReference>
<dbReference type="SUPFAM" id="SSF49464">
    <property type="entry name" value="Carboxypeptidase regulatory domain-like"/>
    <property type="match status" value="1"/>
</dbReference>
<dbReference type="InterPro" id="IPR023996">
    <property type="entry name" value="TonB-dep_OMP_SusC/RagA"/>
</dbReference>
<dbReference type="EMBL" id="JAGTXB010000023">
    <property type="protein sequence ID" value="MBS0031589.1"/>
    <property type="molecule type" value="Genomic_DNA"/>
</dbReference>